<dbReference type="Proteomes" id="UP001159427">
    <property type="component" value="Unassembled WGS sequence"/>
</dbReference>
<dbReference type="EMBL" id="CALNXI010000144">
    <property type="protein sequence ID" value="CAH3020330.1"/>
    <property type="molecule type" value="Genomic_DNA"/>
</dbReference>
<comment type="caution">
    <text evidence="1">The sequence shown here is derived from an EMBL/GenBank/DDBJ whole genome shotgun (WGS) entry which is preliminary data.</text>
</comment>
<evidence type="ECO:0000313" key="2">
    <source>
        <dbReference type="Proteomes" id="UP001159427"/>
    </source>
</evidence>
<dbReference type="Pfam" id="PF15054">
    <property type="entry name" value="DUF4535"/>
    <property type="match status" value="1"/>
</dbReference>
<name>A0ABN8LTB5_9CNID</name>
<evidence type="ECO:0000313" key="1">
    <source>
        <dbReference type="EMBL" id="CAH3020330.1"/>
    </source>
</evidence>
<dbReference type="PANTHER" id="PTHR33528">
    <property type="entry name" value="OS07G0239500 PROTEIN"/>
    <property type="match status" value="1"/>
</dbReference>
<dbReference type="InterPro" id="IPR027854">
    <property type="entry name" value="STMP1"/>
</dbReference>
<evidence type="ECO:0008006" key="3">
    <source>
        <dbReference type="Google" id="ProtNLM"/>
    </source>
</evidence>
<protein>
    <recommendedName>
        <fullName evidence="3">Short transmembrane mitochondrial protein 1</fullName>
    </recommendedName>
</protein>
<organism evidence="1 2">
    <name type="scientific">Porites evermanni</name>
    <dbReference type="NCBI Taxonomy" id="104178"/>
    <lineage>
        <taxon>Eukaryota</taxon>
        <taxon>Metazoa</taxon>
        <taxon>Cnidaria</taxon>
        <taxon>Anthozoa</taxon>
        <taxon>Hexacorallia</taxon>
        <taxon>Scleractinia</taxon>
        <taxon>Fungiina</taxon>
        <taxon>Poritidae</taxon>
        <taxon>Porites</taxon>
    </lineage>
</organism>
<dbReference type="PANTHER" id="PTHR33528:SF14">
    <property type="entry name" value="SOLUTE CARRIER FAMILY 35 MEMBER A4"/>
    <property type="match status" value="1"/>
</dbReference>
<gene>
    <name evidence="1" type="ORF">PEVE_00006724</name>
</gene>
<keyword evidence="2" id="KW-1185">Reference proteome</keyword>
<accession>A0ABN8LTB5</accession>
<sequence length="59" mass="6432">MPATTQLASLVVGLALGNVAGVYLAQTYELPDLHTFAENLFSKAKEYEKTTRKSDDGKE</sequence>
<proteinExistence type="predicted"/>
<reference evidence="1 2" key="1">
    <citation type="submission" date="2022-05" db="EMBL/GenBank/DDBJ databases">
        <authorList>
            <consortium name="Genoscope - CEA"/>
            <person name="William W."/>
        </authorList>
    </citation>
    <scope>NUCLEOTIDE SEQUENCE [LARGE SCALE GENOMIC DNA]</scope>
</reference>